<dbReference type="FunFam" id="3.40.50.720:FF:000244">
    <property type="entry name" value="quinone oxidoreductase"/>
    <property type="match status" value="1"/>
</dbReference>
<reference evidence="4" key="1">
    <citation type="submission" date="2021-05" db="EMBL/GenBank/DDBJ databases">
        <title>The genome of the haptophyte Pavlova lutheri (Diacronema luteri, Pavlovales) - a model for lipid biosynthesis in eukaryotic algae.</title>
        <authorList>
            <person name="Hulatt C.J."/>
            <person name="Posewitz M.C."/>
        </authorList>
    </citation>
    <scope>NUCLEOTIDE SEQUENCE</scope>
    <source>
        <strain evidence="4">NIVA-4/92</strain>
    </source>
</reference>
<dbReference type="AlphaFoldDB" id="A0A8J5XY01"/>
<feature type="compositionally biased region" description="Low complexity" evidence="2">
    <location>
        <begin position="33"/>
        <end position="45"/>
    </location>
</feature>
<evidence type="ECO:0000259" key="3">
    <source>
        <dbReference type="SMART" id="SM00829"/>
    </source>
</evidence>
<dbReference type="SUPFAM" id="SSF50129">
    <property type="entry name" value="GroES-like"/>
    <property type="match status" value="1"/>
</dbReference>
<dbReference type="EMBL" id="JAGTXO010000001">
    <property type="protein sequence ID" value="KAG8471106.1"/>
    <property type="molecule type" value="Genomic_DNA"/>
</dbReference>
<proteinExistence type="predicted"/>
<dbReference type="GO" id="GO:0003960">
    <property type="term" value="F:quinone reductase (NADPH) activity"/>
    <property type="evidence" value="ECO:0007669"/>
    <property type="project" value="TreeGrafter"/>
</dbReference>
<dbReference type="Proteomes" id="UP000751190">
    <property type="component" value="Unassembled WGS sequence"/>
</dbReference>
<dbReference type="PANTHER" id="PTHR44154">
    <property type="entry name" value="QUINONE OXIDOREDUCTASE"/>
    <property type="match status" value="1"/>
</dbReference>
<dbReference type="PANTHER" id="PTHR44154:SF1">
    <property type="entry name" value="QUINONE OXIDOREDUCTASE"/>
    <property type="match status" value="1"/>
</dbReference>
<protein>
    <recommendedName>
        <fullName evidence="3">Enoyl reductase (ER) domain-containing protein</fullName>
    </recommendedName>
</protein>
<comment type="caution">
    <text evidence="4">The sequence shown here is derived from an EMBL/GenBank/DDBJ whole genome shotgun (WGS) entry which is preliminary data.</text>
</comment>
<feature type="domain" description="Enoyl reductase (ER)" evidence="3">
    <location>
        <begin position="570"/>
        <end position="878"/>
    </location>
</feature>
<dbReference type="InterPro" id="IPR036291">
    <property type="entry name" value="NAD(P)-bd_dom_sf"/>
</dbReference>
<sequence>MADDDAGADGGGVGSSAPAGVVAVSVVDQSVAAPQPSAPAAPRRAAPAERPVDAVDTTGEQFRKALAWIDQQPNPGQAVIAGVKALQNELNKKQWFKNDEGVYQRALGLRSDDKVTSTKNARLVVAKFLVVYAPFRAAMGADLDAVAILPYGGAVDLAGDDDDDADGAAESVLGWAPFQFGDAGNVSELVQRVGAMIKSLRCDFDLNNSTHKATLGGLVTAHGLTREVGNNRLEVNMDKWLEHGMATFRPAPPRKVSMIDAVARLVMVMRLPALQEELAQLRCGLIRNELDRKGSSTAHLLKSRDSPILKVFYNSSTTFEDPAGMAQETFLSDESLTPNPNQDFSQVDPAKLYEEYNRVKAAIAVPAANWMKSGNNDVPFSNFCNDRPLAYIFHIFKESAKLGPDGRFTEIIPGWFTRELPAQFQASGGLAPEIGATASGARRSRAGAAGLARADLLVQGGVSRERGGRTARKATRSLPSDGGAEGVDAGALVIADAIRFSSAPPETALSYLKGTLECAVMIENSTDPRMQALYGRLLDKAGAAMSMLQPFRKRARSWPEMLGVRVEEFGEPSVLKHAHIAPPTLQSPSQVLVAVSFAAVNPVDCYIRSGAYAAKPALPYTPGKDAAGVVLAVGADVRHVRQGDRVWTYGSISGTYAPVALCEGWHVLPLPDALSDEDGATLGTPFATAYRALFARGRARPGEVVFVHGASGGVGLAAVQLAVRAGCVVIASAGSAEGAELCRRAGATHAVDHTRWAQPGAPLELPSQPALIVEMLANANLARDLAAVAPGGRIVIVGSRGPIEIDPRAAMQKEVDVLGVMLARATPAERDEMGAHVCAGLRAGILRALPRDVLELGAAAEAHERTIARAPGQGRIVLRVPPS</sequence>
<dbReference type="Pfam" id="PF08240">
    <property type="entry name" value="ADH_N"/>
    <property type="match status" value="1"/>
</dbReference>
<accession>A0A8J5XY01</accession>
<keyword evidence="1" id="KW-0521">NADP</keyword>
<dbReference type="Gene3D" id="3.90.180.10">
    <property type="entry name" value="Medium-chain alcohol dehydrogenases, catalytic domain"/>
    <property type="match status" value="1"/>
</dbReference>
<dbReference type="InterPro" id="IPR013154">
    <property type="entry name" value="ADH-like_N"/>
</dbReference>
<dbReference type="Gene3D" id="3.40.50.720">
    <property type="entry name" value="NAD(P)-binding Rossmann-like Domain"/>
    <property type="match status" value="1"/>
</dbReference>
<dbReference type="InterPro" id="IPR020843">
    <property type="entry name" value="ER"/>
</dbReference>
<dbReference type="Pfam" id="PF00107">
    <property type="entry name" value="ADH_zinc_N"/>
    <property type="match status" value="1"/>
</dbReference>
<dbReference type="GO" id="GO:0003730">
    <property type="term" value="F:mRNA 3'-UTR binding"/>
    <property type="evidence" value="ECO:0007669"/>
    <property type="project" value="TreeGrafter"/>
</dbReference>
<dbReference type="CDD" id="cd08253">
    <property type="entry name" value="zeta_crystallin"/>
    <property type="match status" value="1"/>
</dbReference>
<feature type="region of interest" description="Disordered" evidence="2">
    <location>
        <begin position="33"/>
        <end position="53"/>
    </location>
</feature>
<dbReference type="SMART" id="SM00829">
    <property type="entry name" value="PKS_ER"/>
    <property type="match status" value="1"/>
</dbReference>
<dbReference type="InterPro" id="IPR051603">
    <property type="entry name" value="Zinc-ADH_QOR/CCCR"/>
</dbReference>
<dbReference type="GO" id="GO:0005829">
    <property type="term" value="C:cytosol"/>
    <property type="evidence" value="ECO:0007669"/>
    <property type="project" value="TreeGrafter"/>
</dbReference>
<evidence type="ECO:0000256" key="2">
    <source>
        <dbReference type="SAM" id="MobiDB-lite"/>
    </source>
</evidence>
<dbReference type="InterPro" id="IPR013149">
    <property type="entry name" value="ADH-like_C"/>
</dbReference>
<organism evidence="4 5">
    <name type="scientific">Diacronema lutheri</name>
    <name type="common">Unicellular marine alga</name>
    <name type="synonym">Monochrysis lutheri</name>
    <dbReference type="NCBI Taxonomy" id="2081491"/>
    <lineage>
        <taxon>Eukaryota</taxon>
        <taxon>Haptista</taxon>
        <taxon>Haptophyta</taxon>
        <taxon>Pavlovophyceae</taxon>
        <taxon>Pavlovales</taxon>
        <taxon>Pavlovaceae</taxon>
        <taxon>Diacronema</taxon>
    </lineage>
</organism>
<dbReference type="OrthoDB" id="3941538at2759"/>
<keyword evidence="5" id="KW-1185">Reference proteome</keyword>
<evidence type="ECO:0000313" key="5">
    <source>
        <dbReference type="Proteomes" id="UP000751190"/>
    </source>
</evidence>
<dbReference type="InterPro" id="IPR011032">
    <property type="entry name" value="GroES-like_sf"/>
</dbReference>
<name>A0A8J5XY01_DIALT</name>
<dbReference type="GO" id="GO:0070402">
    <property type="term" value="F:NADPH binding"/>
    <property type="evidence" value="ECO:0007669"/>
    <property type="project" value="TreeGrafter"/>
</dbReference>
<dbReference type="SUPFAM" id="SSF51735">
    <property type="entry name" value="NAD(P)-binding Rossmann-fold domains"/>
    <property type="match status" value="1"/>
</dbReference>
<evidence type="ECO:0000313" key="4">
    <source>
        <dbReference type="EMBL" id="KAG8471106.1"/>
    </source>
</evidence>
<gene>
    <name evidence="4" type="ORF">KFE25_009527</name>
</gene>
<evidence type="ECO:0000256" key="1">
    <source>
        <dbReference type="ARBA" id="ARBA00022857"/>
    </source>
</evidence>